<dbReference type="CDD" id="cd00093">
    <property type="entry name" value="HTH_XRE"/>
    <property type="match status" value="1"/>
</dbReference>
<sequence>MSGLVREFGAAVRRLRETRGWSQEQLAEYAGLNRSYVGEVERGSAIASIVTVDKLARAFQVPIEHLLTPASDPAGIAAFARAAFVDPASAS</sequence>
<keyword evidence="3" id="KW-0804">Transcription</keyword>
<dbReference type="InterPro" id="IPR050807">
    <property type="entry name" value="TransReg_Diox_bact_type"/>
</dbReference>
<dbReference type="Pfam" id="PF01381">
    <property type="entry name" value="HTH_3"/>
    <property type="match status" value="1"/>
</dbReference>
<accession>A0A248VPS4</accession>
<dbReference type="EMBL" id="CP022990">
    <property type="protein sequence ID" value="ASW00875.1"/>
    <property type="molecule type" value="Genomic_DNA"/>
</dbReference>
<evidence type="ECO:0000256" key="2">
    <source>
        <dbReference type="ARBA" id="ARBA00023125"/>
    </source>
</evidence>
<dbReference type="InterPro" id="IPR010982">
    <property type="entry name" value="Lambda_DNA-bd_dom_sf"/>
</dbReference>
<dbReference type="KEGG" id="parb:CJU94_21835"/>
<dbReference type="OrthoDB" id="8527856at2"/>
<dbReference type="GO" id="GO:0003700">
    <property type="term" value="F:DNA-binding transcription factor activity"/>
    <property type="evidence" value="ECO:0007669"/>
    <property type="project" value="TreeGrafter"/>
</dbReference>
<keyword evidence="1" id="KW-0805">Transcription regulation</keyword>
<dbReference type="PANTHER" id="PTHR46797:SF23">
    <property type="entry name" value="HTH-TYPE TRANSCRIPTIONAL REGULATOR SUTR"/>
    <property type="match status" value="1"/>
</dbReference>
<proteinExistence type="predicted"/>
<reference evidence="5 6" key="1">
    <citation type="submission" date="2017-08" db="EMBL/GenBank/DDBJ databases">
        <title>Identification and genetic characteristics of simultaneous BTEX- and naphthalene-degrading Paraburkholderia sp. BN5 isolated from petroleum-contaminated soil.</title>
        <authorList>
            <person name="Lee Y."/>
            <person name="Jeon C.O."/>
        </authorList>
    </citation>
    <scope>NUCLEOTIDE SEQUENCE [LARGE SCALE GENOMIC DNA]</scope>
    <source>
        <strain evidence="5 6">BN5</strain>
    </source>
</reference>
<dbReference type="SUPFAM" id="SSF47413">
    <property type="entry name" value="lambda repressor-like DNA-binding domains"/>
    <property type="match status" value="1"/>
</dbReference>
<evidence type="ECO:0000259" key="4">
    <source>
        <dbReference type="PROSITE" id="PS50943"/>
    </source>
</evidence>
<dbReference type="SMART" id="SM00530">
    <property type="entry name" value="HTH_XRE"/>
    <property type="match status" value="1"/>
</dbReference>
<feature type="domain" description="HTH cro/C1-type" evidence="4">
    <location>
        <begin position="12"/>
        <end position="66"/>
    </location>
</feature>
<dbReference type="GO" id="GO:0003677">
    <property type="term" value="F:DNA binding"/>
    <property type="evidence" value="ECO:0007669"/>
    <property type="project" value="UniProtKB-KW"/>
</dbReference>
<evidence type="ECO:0000313" key="5">
    <source>
        <dbReference type="EMBL" id="ASW00875.1"/>
    </source>
</evidence>
<dbReference type="InterPro" id="IPR001387">
    <property type="entry name" value="Cro/C1-type_HTH"/>
</dbReference>
<gene>
    <name evidence="5" type="ORF">CJU94_21835</name>
</gene>
<dbReference type="Proteomes" id="UP000215158">
    <property type="component" value="Chromosome 2"/>
</dbReference>
<dbReference type="PANTHER" id="PTHR46797">
    <property type="entry name" value="HTH-TYPE TRANSCRIPTIONAL REGULATOR"/>
    <property type="match status" value="1"/>
</dbReference>
<dbReference type="RefSeq" id="WP_095420788.1">
    <property type="nucleotide sequence ID" value="NZ_CP022990.1"/>
</dbReference>
<dbReference type="Gene3D" id="1.10.260.40">
    <property type="entry name" value="lambda repressor-like DNA-binding domains"/>
    <property type="match status" value="1"/>
</dbReference>
<keyword evidence="2" id="KW-0238">DNA-binding</keyword>
<keyword evidence="6" id="KW-1185">Reference proteome</keyword>
<dbReference type="PROSITE" id="PS50943">
    <property type="entry name" value="HTH_CROC1"/>
    <property type="match status" value="1"/>
</dbReference>
<protein>
    <submittedName>
        <fullName evidence="5">Transcriptional regulator</fullName>
    </submittedName>
</protein>
<evidence type="ECO:0000256" key="1">
    <source>
        <dbReference type="ARBA" id="ARBA00023015"/>
    </source>
</evidence>
<evidence type="ECO:0000313" key="6">
    <source>
        <dbReference type="Proteomes" id="UP000215158"/>
    </source>
</evidence>
<dbReference type="GO" id="GO:0005829">
    <property type="term" value="C:cytosol"/>
    <property type="evidence" value="ECO:0007669"/>
    <property type="project" value="TreeGrafter"/>
</dbReference>
<evidence type="ECO:0000256" key="3">
    <source>
        <dbReference type="ARBA" id="ARBA00023163"/>
    </source>
</evidence>
<dbReference type="AlphaFoldDB" id="A0A248VPS4"/>
<name>A0A248VPS4_9BURK</name>
<organism evidence="5 6">
    <name type="scientific">Paraburkholderia aromaticivorans</name>
    <dbReference type="NCBI Taxonomy" id="2026199"/>
    <lineage>
        <taxon>Bacteria</taxon>
        <taxon>Pseudomonadati</taxon>
        <taxon>Pseudomonadota</taxon>
        <taxon>Betaproteobacteria</taxon>
        <taxon>Burkholderiales</taxon>
        <taxon>Burkholderiaceae</taxon>
        <taxon>Paraburkholderia</taxon>
    </lineage>
</organism>